<gene>
    <name evidence="1" type="ORF">AERYTH_15110</name>
</gene>
<dbReference type="AlphaFoldDB" id="A0A0U4CDI3"/>
<dbReference type="PATRIC" id="fig|2041.4.peg.3158"/>
<accession>A0A0U4CDI3</accession>
<dbReference type="EMBL" id="CP011502">
    <property type="protein sequence ID" value="ALX05934.1"/>
    <property type="molecule type" value="Genomic_DNA"/>
</dbReference>
<proteinExistence type="predicted"/>
<sequence length="126" mass="13935">MSDGPRNVPHKKQLAVSRRVRVPGPDADWAALHAFAQTFDAAFFLSSSTATIVQLAYRPAFEAVERGEHLGGDLGITLLRAALWFQARSDTFAGASDFSSPEVERFYRAVCEELHTRTHGWVEDAT</sequence>
<dbReference type="STRING" id="2041.AERYTH_15110"/>
<protein>
    <submittedName>
        <fullName evidence="1">Uncharacterized protein</fullName>
    </submittedName>
</protein>
<evidence type="ECO:0000313" key="1">
    <source>
        <dbReference type="EMBL" id="ALX05934.1"/>
    </source>
</evidence>
<dbReference type="RefSeq" id="WP_067860395.1">
    <property type="nucleotide sequence ID" value="NZ_CP011502.1"/>
</dbReference>
<reference evidence="1 2" key="1">
    <citation type="journal article" date="1991" name="Int. J. Syst. Bacteriol.">
        <title>Description of the erythromycin-producing bacterium Arthrobacter sp. strain NRRL B-3381 as Aeromicrobium erythreum gen. nov., sp. nov.</title>
        <authorList>
            <person name="Miller E.S."/>
            <person name="Woese C.R."/>
            <person name="Brenner S."/>
        </authorList>
    </citation>
    <scope>NUCLEOTIDE SEQUENCE [LARGE SCALE GENOMIC DNA]</scope>
    <source>
        <strain evidence="1 2">AR18</strain>
    </source>
</reference>
<dbReference type="KEGG" id="aer:AERYTH_15110"/>
<keyword evidence="2" id="KW-1185">Reference proteome</keyword>
<organism evidence="1 2">
    <name type="scientific">Aeromicrobium erythreum</name>
    <dbReference type="NCBI Taxonomy" id="2041"/>
    <lineage>
        <taxon>Bacteria</taxon>
        <taxon>Bacillati</taxon>
        <taxon>Actinomycetota</taxon>
        <taxon>Actinomycetes</taxon>
        <taxon>Propionibacteriales</taxon>
        <taxon>Nocardioidaceae</taxon>
        <taxon>Aeromicrobium</taxon>
    </lineage>
</organism>
<dbReference type="OrthoDB" id="3748201at2"/>
<name>A0A0U4CDI3_9ACTN</name>
<evidence type="ECO:0000313" key="2">
    <source>
        <dbReference type="Proteomes" id="UP000067689"/>
    </source>
</evidence>
<dbReference type="Proteomes" id="UP000067689">
    <property type="component" value="Chromosome"/>
</dbReference>